<protein>
    <recommendedName>
        <fullName evidence="1">Protein kinase domain-containing protein</fullName>
    </recommendedName>
</protein>
<name>A0ABS4DHA2_9CHLR</name>
<comment type="caution">
    <text evidence="2">The sequence shown here is derived from an EMBL/GenBank/DDBJ whole genome shotgun (WGS) entry which is preliminary data.</text>
</comment>
<dbReference type="SUPFAM" id="SSF56112">
    <property type="entry name" value="Protein kinase-like (PK-like)"/>
    <property type="match status" value="1"/>
</dbReference>
<organism evidence="2 3">
    <name type="scientific">Candidatus Chloroploca mongolica</name>
    <dbReference type="NCBI Taxonomy" id="2528176"/>
    <lineage>
        <taxon>Bacteria</taxon>
        <taxon>Bacillati</taxon>
        <taxon>Chloroflexota</taxon>
        <taxon>Chloroflexia</taxon>
        <taxon>Chloroflexales</taxon>
        <taxon>Chloroflexineae</taxon>
        <taxon>Oscillochloridaceae</taxon>
        <taxon>Candidatus Chloroploca</taxon>
    </lineage>
</organism>
<dbReference type="InterPro" id="IPR011009">
    <property type="entry name" value="Kinase-like_dom_sf"/>
</dbReference>
<proteinExistence type="predicted"/>
<dbReference type="Gene3D" id="1.10.510.10">
    <property type="entry name" value="Transferase(Phosphotransferase) domain 1"/>
    <property type="match status" value="1"/>
</dbReference>
<evidence type="ECO:0000313" key="3">
    <source>
        <dbReference type="Proteomes" id="UP001193081"/>
    </source>
</evidence>
<evidence type="ECO:0000259" key="1">
    <source>
        <dbReference type="PROSITE" id="PS50011"/>
    </source>
</evidence>
<dbReference type="RefSeq" id="WP_135481921.1">
    <property type="nucleotide sequence ID" value="NZ_SIJK02000097.1"/>
</dbReference>
<dbReference type="Proteomes" id="UP001193081">
    <property type="component" value="Unassembled WGS sequence"/>
</dbReference>
<evidence type="ECO:0000313" key="2">
    <source>
        <dbReference type="EMBL" id="MBP1468803.1"/>
    </source>
</evidence>
<gene>
    <name evidence="2" type="ORF">EYB53_024040</name>
</gene>
<dbReference type="EMBL" id="SIJK02000097">
    <property type="protein sequence ID" value="MBP1468803.1"/>
    <property type="molecule type" value="Genomic_DNA"/>
</dbReference>
<keyword evidence="3" id="KW-1185">Reference proteome</keyword>
<reference evidence="2 3" key="1">
    <citation type="submission" date="2021-03" db="EMBL/GenBank/DDBJ databases">
        <authorList>
            <person name="Grouzdev D.S."/>
        </authorList>
    </citation>
    <scope>NUCLEOTIDE SEQUENCE [LARGE SCALE GENOMIC DNA]</scope>
    <source>
        <strain evidence="2 3">M50-1</strain>
    </source>
</reference>
<dbReference type="InterPro" id="IPR000719">
    <property type="entry name" value="Prot_kinase_dom"/>
</dbReference>
<dbReference type="PROSITE" id="PS50011">
    <property type="entry name" value="PROTEIN_KINASE_DOM"/>
    <property type="match status" value="1"/>
</dbReference>
<sequence>MTSVTLLPGSRGLPSQMTINSQAAHRGGEGSVYFTTDGQHVVKIYHRAAPDKQKMLQQVLDLGKNLGEDEQFLAWPLGIVQQMDGKPSVGVVTRRVASSHVPLYKLIYSPIDAVAQFKQGRSWLEYLKIARGTAAAARTIHGKGMAHADIHLKNFLTNPVTGEVVLIDLDGLVVKGFLPPQVQGMPGFIAPEVMMGKGKPDELTDRHSAAVLVLWTLLLRNVMQTQRCYDDEDQARDDKLGYGQYACFSEHPSDRRNAVPRVGSPLFRNGALSYRTLTPKLQELTERALIQGLHEPAKRPQVVEWERALAEAYDVMVSCPSCRQSFFYPYWLQPQPRRQCPFCGAGVRAPYPAVLELMESRAKGVHVPVRPLVLYHGLPLFADVIEPGRLPPFTRRGVPILGQTIWDAKQGCHRLGNMSDTPWQILGGSGGSVGRGASVPLQRGTLINFGDGKRLARVVE</sequence>
<accession>A0ABS4DHA2</accession>
<feature type="domain" description="Protein kinase" evidence="1">
    <location>
        <begin position="18"/>
        <end position="327"/>
    </location>
</feature>